<gene>
    <name evidence="1" type="ORF">HNP37_001274</name>
</gene>
<dbReference type="EMBL" id="JACHLD010000001">
    <property type="protein sequence ID" value="MBB4801235.1"/>
    <property type="molecule type" value="Genomic_DNA"/>
</dbReference>
<dbReference type="Proteomes" id="UP000561681">
    <property type="component" value="Unassembled WGS sequence"/>
</dbReference>
<keyword evidence="2" id="KW-1185">Reference proteome</keyword>
<protein>
    <submittedName>
        <fullName evidence="1">Uncharacterized protein</fullName>
    </submittedName>
</protein>
<proteinExistence type="predicted"/>
<name>A0A7W7IVL6_9FLAO</name>
<dbReference type="RefSeq" id="WP_184159505.1">
    <property type="nucleotide sequence ID" value="NZ_JACHLD010000001.1"/>
</dbReference>
<reference evidence="1 2" key="1">
    <citation type="submission" date="2020-08" db="EMBL/GenBank/DDBJ databases">
        <title>Functional genomics of gut bacteria from endangered species of beetles.</title>
        <authorList>
            <person name="Carlos-Shanley C."/>
        </authorList>
    </citation>
    <scope>NUCLEOTIDE SEQUENCE [LARGE SCALE GENOMIC DNA]</scope>
    <source>
        <strain evidence="1 2">S00142</strain>
    </source>
</reference>
<sequence length="150" mass="17605">MKRKQFLVLKFSEVILKIDIIMIKRCLLFLMFIFSFKGISQKINCKEVHTGKFELNSEISGKTEILRTEKHQIETNTFMNVKVQYDVFWLDECSYELRNRKLISGTSKYAGQPTDVFKVQILRISNNKIYVKTSANFTDQSFESAIDIIK</sequence>
<evidence type="ECO:0000313" key="1">
    <source>
        <dbReference type="EMBL" id="MBB4801235.1"/>
    </source>
</evidence>
<accession>A0A7W7IVL6</accession>
<organism evidence="1 2">
    <name type="scientific">Flavobacterium nitrogenifigens</name>
    <dbReference type="NCBI Taxonomy" id="1617283"/>
    <lineage>
        <taxon>Bacteria</taxon>
        <taxon>Pseudomonadati</taxon>
        <taxon>Bacteroidota</taxon>
        <taxon>Flavobacteriia</taxon>
        <taxon>Flavobacteriales</taxon>
        <taxon>Flavobacteriaceae</taxon>
        <taxon>Flavobacterium</taxon>
    </lineage>
</organism>
<dbReference type="AlphaFoldDB" id="A0A7W7IVL6"/>
<evidence type="ECO:0000313" key="2">
    <source>
        <dbReference type="Proteomes" id="UP000561681"/>
    </source>
</evidence>
<comment type="caution">
    <text evidence="1">The sequence shown here is derived from an EMBL/GenBank/DDBJ whole genome shotgun (WGS) entry which is preliminary data.</text>
</comment>